<evidence type="ECO:0000259" key="1">
    <source>
        <dbReference type="Pfam" id="PF12697"/>
    </source>
</evidence>
<dbReference type="EMBL" id="BOMB01000023">
    <property type="protein sequence ID" value="GID13374.1"/>
    <property type="molecule type" value="Genomic_DNA"/>
</dbReference>
<dbReference type="AlphaFoldDB" id="A0A8J3JAX0"/>
<accession>A0A8J3JAX0</accession>
<reference evidence="2" key="1">
    <citation type="submission" date="2021-01" db="EMBL/GenBank/DDBJ databases">
        <title>Whole genome shotgun sequence of Actinocatenispora rupis NBRC 107355.</title>
        <authorList>
            <person name="Komaki H."/>
            <person name="Tamura T."/>
        </authorList>
    </citation>
    <scope>NUCLEOTIDE SEQUENCE</scope>
    <source>
        <strain evidence="2">NBRC 107355</strain>
    </source>
</reference>
<dbReference type="Proteomes" id="UP000612808">
    <property type="component" value="Unassembled WGS sequence"/>
</dbReference>
<dbReference type="Gene3D" id="3.40.50.1820">
    <property type="entry name" value="alpha/beta hydrolase"/>
    <property type="match status" value="1"/>
</dbReference>
<dbReference type="InterPro" id="IPR000073">
    <property type="entry name" value="AB_hydrolase_1"/>
</dbReference>
<dbReference type="PRINTS" id="PR00111">
    <property type="entry name" value="ABHYDROLASE"/>
</dbReference>
<feature type="domain" description="AB hydrolase-1" evidence="1">
    <location>
        <begin position="29"/>
        <end position="255"/>
    </location>
</feature>
<organism evidence="2 3">
    <name type="scientific">Actinocatenispora rupis</name>
    <dbReference type="NCBI Taxonomy" id="519421"/>
    <lineage>
        <taxon>Bacteria</taxon>
        <taxon>Bacillati</taxon>
        <taxon>Actinomycetota</taxon>
        <taxon>Actinomycetes</taxon>
        <taxon>Micromonosporales</taxon>
        <taxon>Micromonosporaceae</taxon>
        <taxon>Actinocatenispora</taxon>
    </lineage>
</organism>
<dbReference type="GO" id="GO:0016787">
    <property type="term" value="F:hydrolase activity"/>
    <property type="evidence" value="ECO:0007669"/>
    <property type="project" value="UniProtKB-KW"/>
</dbReference>
<keyword evidence="2" id="KW-0378">Hydrolase</keyword>
<dbReference type="PANTHER" id="PTHR43798">
    <property type="entry name" value="MONOACYLGLYCEROL LIPASE"/>
    <property type="match status" value="1"/>
</dbReference>
<name>A0A8J3JAX0_9ACTN</name>
<evidence type="ECO:0000313" key="3">
    <source>
        <dbReference type="Proteomes" id="UP000612808"/>
    </source>
</evidence>
<evidence type="ECO:0000313" key="2">
    <source>
        <dbReference type="EMBL" id="GID13374.1"/>
    </source>
</evidence>
<keyword evidence="3" id="KW-1185">Reference proteome</keyword>
<sequence>MAMTNAQFLEVPGGRLGYDVQGPADGPLVVCAPGMGDIRQMYRFLTPRLVAAGYRVATVDLRGHGDSTGRWDSYAPEAVGADLLALVDHLGGPAVLVGTSYSPSSAVWAAAREPKKVVGLVLISMFTSNPAMNPLLRLISGQVMSRVPLWLTYYKSLYATLPADFAEYRGMVRAGLKRNGMTAVRAMGLADKSEANAAIAAVDCPTLVLYGSKDPDFPDPAAQAEEARRLLPHATVEIIDGVKHYPAAESPDAVAPSVLALLKAAFDA</sequence>
<proteinExistence type="predicted"/>
<dbReference type="InterPro" id="IPR050266">
    <property type="entry name" value="AB_hydrolase_sf"/>
</dbReference>
<dbReference type="Pfam" id="PF12697">
    <property type="entry name" value="Abhydrolase_6"/>
    <property type="match status" value="1"/>
</dbReference>
<comment type="caution">
    <text evidence="2">The sequence shown here is derived from an EMBL/GenBank/DDBJ whole genome shotgun (WGS) entry which is preliminary data.</text>
</comment>
<gene>
    <name evidence="2" type="ORF">Aru02nite_42630</name>
</gene>
<dbReference type="InterPro" id="IPR029058">
    <property type="entry name" value="AB_hydrolase_fold"/>
</dbReference>
<protein>
    <submittedName>
        <fullName evidence="2">Hydrolase</fullName>
    </submittedName>
</protein>
<dbReference type="SUPFAM" id="SSF53474">
    <property type="entry name" value="alpha/beta-Hydrolases"/>
    <property type="match status" value="1"/>
</dbReference>